<sequence>MAVRHKLMESKPFNRAKYLATTFGVKSYVTNPQTRAPYEEGYPANATNDIDKLEKMFSEHLNANVNINLKASDLLVLDVDRHEENKNGVHALSELTTKHGELPDTYWESTPHDGIHFFFKVPAGEELKAKVNFKNGLELINDQIIIAPSAGYKPTKDRDWTDIAVAPPWLIEMARVKRTTTISDNVKPFRKKALAYFIHDVVTAPQGNKSGRNSYLAKMIGKLLATGTDPQEAYDFTFNVLNQSFGGYPLQDKEVNRIFKSILKEEAKRRGVMSGKQNTSRNERPNE</sequence>
<dbReference type="Proteomes" id="UP000005444">
    <property type="component" value="Chromosome"/>
</dbReference>
<dbReference type="Pfam" id="PF09250">
    <property type="entry name" value="Prim-Pol"/>
    <property type="match status" value="1"/>
</dbReference>
<feature type="domain" description="Primase C-terminal 1" evidence="2">
    <location>
        <begin position="201"/>
        <end position="268"/>
    </location>
</feature>
<evidence type="ECO:0000313" key="4">
    <source>
        <dbReference type="EMBL" id="AEV94887.1"/>
    </source>
</evidence>
<dbReference type="InterPro" id="IPR015330">
    <property type="entry name" value="DNA_primase/pol_bifunc_N"/>
</dbReference>
<accession>G8PCA2</accession>
<keyword evidence="5" id="KW-1185">Reference proteome</keyword>
<dbReference type="Pfam" id="PF08708">
    <property type="entry name" value="PriCT_1"/>
    <property type="match status" value="1"/>
</dbReference>
<name>G8PCA2_PEDCP</name>
<dbReference type="SUPFAM" id="SSF56747">
    <property type="entry name" value="Prim-pol domain"/>
    <property type="match status" value="1"/>
</dbReference>
<reference evidence="4 5" key="1">
    <citation type="journal article" date="2012" name="J. Bacteriol.">
        <title>Complete Genome Sequence of the Beer Spoilage Organism Pediococcus claussenii ATCC BAA-344T.</title>
        <authorList>
            <person name="Pittet V."/>
            <person name="Abegunde T."/>
            <person name="Marfleet T."/>
            <person name="Haakensen M."/>
            <person name="Morrow K."/>
            <person name="Jayaprakash T."/>
            <person name="Schroeder K."/>
            <person name="Trost B."/>
            <person name="Byrns S."/>
            <person name="Bergsveinson J."/>
            <person name="Kusalik A."/>
            <person name="Ziola B."/>
        </authorList>
    </citation>
    <scope>NUCLEOTIDE SEQUENCE [LARGE SCALE GENOMIC DNA]</scope>
    <source>
        <strain evidence="4 5">ATCC BAA-344</strain>
    </source>
</reference>
<evidence type="ECO:0000256" key="1">
    <source>
        <dbReference type="SAM" id="MobiDB-lite"/>
    </source>
</evidence>
<organism evidence="4 5">
    <name type="scientific">Pediococcus claussenii (strain ATCC BAA-344 / DSM 14800 / JCM 18046 / KCTC 3811 / LMG 21948 / P06)</name>
    <dbReference type="NCBI Taxonomy" id="701521"/>
    <lineage>
        <taxon>Bacteria</taxon>
        <taxon>Bacillati</taxon>
        <taxon>Bacillota</taxon>
        <taxon>Bacilli</taxon>
        <taxon>Lactobacillales</taxon>
        <taxon>Lactobacillaceae</taxon>
        <taxon>Pediococcus</taxon>
    </lineage>
</organism>
<feature type="region of interest" description="Disordered" evidence="1">
    <location>
        <begin position="268"/>
        <end position="287"/>
    </location>
</feature>
<dbReference type="eggNOG" id="COG3378">
    <property type="taxonomic scope" value="Bacteria"/>
</dbReference>
<evidence type="ECO:0000259" key="2">
    <source>
        <dbReference type="SMART" id="SM00942"/>
    </source>
</evidence>
<evidence type="ECO:0000313" key="5">
    <source>
        <dbReference type="Proteomes" id="UP000005444"/>
    </source>
</evidence>
<feature type="domain" description="DNA primase/polymerase bifunctional N-terminal" evidence="3">
    <location>
        <begin position="16"/>
        <end position="170"/>
    </location>
</feature>
<dbReference type="STRING" id="701521.PECL_589"/>
<dbReference type="HOGENOM" id="CLU_082084_0_0_9"/>
<protein>
    <submittedName>
        <fullName evidence="4">Bifunctional DNA primase/polymerase, phage related protein</fullName>
    </submittedName>
</protein>
<dbReference type="SMART" id="SM00943">
    <property type="entry name" value="Prim-Pol"/>
    <property type="match status" value="1"/>
</dbReference>
<dbReference type="EMBL" id="CP003137">
    <property type="protein sequence ID" value="AEV94887.1"/>
    <property type="molecule type" value="Genomic_DNA"/>
</dbReference>
<dbReference type="CDD" id="cd04859">
    <property type="entry name" value="Prim_Pol"/>
    <property type="match status" value="1"/>
</dbReference>
<dbReference type="KEGG" id="pce:PECL_589"/>
<evidence type="ECO:0000259" key="3">
    <source>
        <dbReference type="SMART" id="SM00943"/>
    </source>
</evidence>
<dbReference type="AlphaFoldDB" id="G8PCA2"/>
<gene>
    <name evidence="4" type="ordered locus">PECL_589</name>
</gene>
<dbReference type="PATRIC" id="fig|701521.8.peg.565"/>
<dbReference type="SMART" id="SM00942">
    <property type="entry name" value="PriCT_1"/>
    <property type="match status" value="1"/>
</dbReference>
<dbReference type="InterPro" id="IPR014820">
    <property type="entry name" value="PriCT_1"/>
</dbReference>
<proteinExistence type="predicted"/>